<dbReference type="InterPro" id="IPR017441">
    <property type="entry name" value="Protein_kinase_ATP_BS"/>
</dbReference>
<reference evidence="9" key="1">
    <citation type="journal article" date="2024" name="Gigascience">
        <title>Chromosome-level genome of the poultry shaft louse Menopon gallinae provides insight into the host-switching and adaptive evolution of parasitic lice.</title>
        <authorList>
            <person name="Xu Y."/>
            <person name="Ma L."/>
            <person name="Liu S."/>
            <person name="Liang Y."/>
            <person name="Liu Q."/>
            <person name="He Z."/>
            <person name="Tian L."/>
            <person name="Duan Y."/>
            <person name="Cai W."/>
            <person name="Li H."/>
            <person name="Song F."/>
        </authorList>
    </citation>
    <scope>NUCLEOTIDE SEQUENCE</scope>
    <source>
        <strain evidence="9">Cailab_2023a</strain>
    </source>
</reference>
<gene>
    <name evidence="9" type="ORF">PYX00_011814</name>
</gene>
<evidence type="ECO:0000256" key="7">
    <source>
        <dbReference type="RuleBase" id="RU000304"/>
    </source>
</evidence>
<keyword evidence="1 7" id="KW-0723">Serine/threonine-protein kinase</keyword>
<feature type="domain" description="Protein kinase" evidence="8">
    <location>
        <begin position="24"/>
        <end position="279"/>
    </location>
</feature>
<keyword evidence="4" id="KW-0418">Kinase</keyword>
<evidence type="ECO:0000256" key="2">
    <source>
        <dbReference type="ARBA" id="ARBA00022679"/>
    </source>
</evidence>
<organism evidence="9">
    <name type="scientific">Menopon gallinae</name>
    <name type="common">poultry shaft louse</name>
    <dbReference type="NCBI Taxonomy" id="328185"/>
    <lineage>
        <taxon>Eukaryota</taxon>
        <taxon>Metazoa</taxon>
        <taxon>Ecdysozoa</taxon>
        <taxon>Arthropoda</taxon>
        <taxon>Hexapoda</taxon>
        <taxon>Insecta</taxon>
        <taxon>Pterygota</taxon>
        <taxon>Neoptera</taxon>
        <taxon>Paraneoptera</taxon>
        <taxon>Psocodea</taxon>
        <taxon>Troctomorpha</taxon>
        <taxon>Phthiraptera</taxon>
        <taxon>Amblycera</taxon>
        <taxon>Menoponidae</taxon>
        <taxon>Menopon</taxon>
    </lineage>
</organism>
<dbReference type="Gene3D" id="1.10.510.10">
    <property type="entry name" value="Transferase(Phosphotransferase) domain 1"/>
    <property type="match status" value="1"/>
</dbReference>
<evidence type="ECO:0000259" key="8">
    <source>
        <dbReference type="PROSITE" id="PS50011"/>
    </source>
</evidence>
<dbReference type="Gene3D" id="3.30.1120.30">
    <property type="entry name" value="POLO box domain"/>
    <property type="match status" value="1"/>
</dbReference>
<dbReference type="FunFam" id="1.10.510.10:FF:000571">
    <property type="entry name" value="Maternal embryonic leucine zipper kinase"/>
    <property type="match status" value="1"/>
</dbReference>
<dbReference type="GO" id="GO:0007052">
    <property type="term" value="P:mitotic spindle organization"/>
    <property type="evidence" value="ECO:0007669"/>
    <property type="project" value="TreeGrafter"/>
</dbReference>
<dbReference type="PANTHER" id="PTHR24345:SF0">
    <property type="entry name" value="CELL CYCLE SERINE_THREONINE-PROTEIN KINASE CDC5_MSD2"/>
    <property type="match status" value="1"/>
</dbReference>
<accession>A0AAW2H8U4</accession>
<dbReference type="SUPFAM" id="SSF82615">
    <property type="entry name" value="Polo-box domain"/>
    <property type="match status" value="1"/>
</dbReference>
<comment type="caution">
    <text evidence="9">The sequence shown here is derived from an EMBL/GenBank/DDBJ whole genome shotgun (WGS) entry which is preliminary data.</text>
</comment>
<dbReference type="GO" id="GO:0000922">
    <property type="term" value="C:spindle pole"/>
    <property type="evidence" value="ECO:0007669"/>
    <property type="project" value="TreeGrafter"/>
</dbReference>
<dbReference type="Pfam" id="PF00069">
    <property type="entry name" value="Pkinase"/>
    <property type="match status" value="1"/>
</dbReference>
<dbReference type="PROSITE" id="PS00107">
    <property type="entry name" value="PROTEIN_KINASE_ATP"/>
    <property type="match status" value="1"/>
</dbReference>
<dbReference type="EMBL" id="JARGDH010000006">
    <property type="protein sequence ID" value="KAL0266098.1"/>
    <property type="molecule type" value="Genomic_DNA"/>
</dbReference>
<dbReference type="PANTHER" id="PTHR24345">
    <property type="entry name" value="SERINE/THREONINE-PROTEIN KINASE PLK"/>
    <property type="match status" value="1"/>
</dbReference>
<feature type="binding site" evidence="6">
    <location>
        <position position="52"/>
    </location>
    <ligand>
        <name>ATP</name>
        <dbReference type="ChEBI" id="CHEBI:30616"/>
    </ligand>
</feature>
<evidence type="ECO:0000256" key="1">
    <source>
        <dbReference type="ARBA" id="ARBA00022527"/>
    </source>
</evidence>
<sequence>MSKKFSLFIPIGKEICDPNYLTVYTVRSLLGRGAFAQCYLATIENGEEYAIKVVKLSEIKNTKLREKLDSEISIHQSLNSPHIVKMYRSFRDSEFLYMVLEYCKNGGMDALLKRHKSFSEQQVRVFTTQILDALEYLHEAKQVVHRDLKLGNLFLDNNNNIKLGDFGLAAVIKEGQKKRTICGTPNYIAPEVLFDKDNGHSFEVDIWSLGVIIYTLLVGVPPFQKKDVKEIYKMIEANSYIFPKDSNISQECKQLISSILTTNPMERPTLTELRRSRFLSRKETMFAKILRNLGSSVTAERPNIDYLVFSIPLSKIKGVGYILISGYHGIYFSDHSNILSKVGVQTFTYIGVRIDNNRKILRKEEHATGKVPEHLVDKYERLKYFIRNFKSNKWKEDVEASFIVRIKRMENGLIHGLWNNLIVLDYNDGLKIMVYDEGRKIWATDGDKDIPVTKSLIKQCIGVLKTQDK</sequence>
<dbReference type="InterPro" id="IPR008271">
    <property type="entry name" value="Ser/Thr_kinase_AS"/>
</dbReference>
<protein>
    <recommendedName>
        <fullName evidence="8">Protein kinase domain-containing protein</fullName>
    </recommendedName>
</protein>
<dbReference type="FunFam" id="3.30.200.20:FF:000042">
    <property type="entry name" value="Aurora kinase A"/>
    <property type="match status" value="1"/>
</dbReference>
<dbReference type="AlphaFoldDB" id="A0AAW2H8U4"/>
<dbReference type="PROSITE" id="PS50011">
    <property type="entry name" value="PROTEIN_KINASE_DOM"/>
    <property type="match status" value="1"/>
</dbReference>
<dbReference type="GO" id="GO:0000776">
    <property type="term" value="C:kinetochore"/>
    <property type="evidence" value="ECO:0007669"/>
    <property type="project" value="TreeGrafter"/>
</dbReference>
<evidence type="ECO:0000256" key="5">
    <source>
        <dbReference type="ARBA" id="ARBA00022840"/>
    </source>
</evidence>
<dbReference type="GO" id="GO:0004674">
    <property type="term" value="F:protein serine/threonine kinase activity"/>
    <property type="evidence" value="ECO:0007669"/>
    <property type="project" value="UniProtKB-KW"/>
</dbReference>
<dbReference type="GO" id="GO:0005524">
    <property type="term" value="F:ATP binding"/>
    <property type="evidence" value="ECO:0007669"/>
    <property type="project" value="UniProtKB-UniRule"/>
</dbReference>
<evidence type="ECO:0000256" key="6">
    <source>
        <dbReference type="PROSITE-ProRule" id="PRU10141"/>
    </source>
</evidence>
<keyword evidence="5 6" id="KW-0067">ATP-binding</keyword>
<keyword evidence="3 6" id="KW-0547">Nucleotide-binding</keyword>
<dbReference type="SMART" id="SM00220">
    <property type="entry name" value="S_TKc"/>
    <property type="match status" value="1"/>
</dbReference>
<name>A0AAW2H8U4_9NEOP</name>
<dbReference type="GO" id="GO:0005634">
    <property type="term" value="C:nucleus"/>
    <property type="evidence" value="ECO:0007669"/>
    <property type="project" value="TreeGrafter"/>
</dbReference>
<dbReference type="SUPFAM" id="SSF56112">
    <property type="entry name" value="Protein kinase-like (PK-like)"/>
    <property type="match status" value="1"/>
</dbReference>
<evidence type="ECO:0000256" key="3">
    <source>
        <dbReference type="ARBA" id="ARBA00022741"/>
    </source>
</evidence>
<evidence type="ECO:0000313" key="9">
    <source>
        <dbReference type="EMBL" id="KAL0266098.1"/>
    </source>
</evidence>
<dbReference type="GO" id="GO:0005737">
    <property type="term" value="C:cytoplasm"/>
    <property type="evidence" value="ECO:0007669"/>
    <property type="project" value="TreeGrafter"/>
</dbReference>
<dbReference type="PROSITE" id="PS00108">
    <property type="entry name" value="PROTEIN_KINASE_ST"/>
    <property type="match status" value="1"/>
</dbReference>
<evidence type="ECO:0000256" key="4">
    <source>
        <dbReference type="ARBA" id="ARBA00022777"/>
    </source>
</evidence>
<comment type="similarity">
    <text evidence="7">Belongs to the protein kinase superfamily.</text>
</comment>
<dbReference type="InterPro" id="IPR000719">
    <property type="entry name" value="Prot_kinase_dom"/>
</dbReference>
<dbReference type="InterPro" id="IPR011009">
    <property type="entry name" value="Kinase-like_dom_sf"/>
</dbReference>
<proteinExistence type="inferred from homology"/>
<dbReference type="InterPro" id="IPR036947">
    <property type="entry name" value="POLO_box_dom_sf"/>
</dbReference>
<keyword evidence="2" id="KW-0808">Transferase</keyword>